<gene>
    <name evidence="8" type="ORF">STAS_22861</name>
</gene>
<organism evidence="8 9">
    <name type="scientific">Striga asiatica</name>
    <name type="common">Asiatic witchweed</name>
    <name type="synonym">Buchnera asiatica</name>
    <dbReference type="NCBI Taxonomy" id="4170"/>
    <lineage>
        <taxon>Eukaryota</taxon>
        <taxon>Viridiplantae</taxon>
        <taxon>Streptophyta</taxon>
        <taxon>Embryophyta</taxon>
        <taxon>Tracheophyta</taxon>
        <taxon>Spermatophyta</taxon>
        <taxon>Magnoliopsida</taxon>
        <taxon>eudicotyledons</taxon>
        <taxon>Gunneridae</taxon>
        <taxon>Pentapetalae</taxon>
        <taxon>asterids</taxon>
        <taxon>lamiids</taxon>
        <taxon>Lamiales</taxon>
        <taxon>Orobanchaceae</taxon>
        <taxon>Buchnereae</taxon>
        <taxon>Striga</taxon>
    </lineage>
</organism>
<keyword evidence="2" id="KW-0378">Hydrolase</keyword>
<dbReference type="InterPro" id="IPR012334">
    <property type="entry name" value="Pectin_lyas_fold"/>
</dbReference>
<protein>
    <submittedName>
        <fullName evidence="8">Plant invertase/pectin methylesterase inhibitor</fullName>
    </submittedName>
</protein>
<evidence type="ECO:0000256" key="5">
    <source>
        <dbReference type="ARBA" id="ARBA00047928"/>
    </source>
</evidence>
<reference evidence="9" key="1">
    <citation type="journal article" date="2019" name="Curr. Biol.">
        <title>Genome Sequence of Striga asiatica Provides Insight into the Evolution of Plant Parasitism.</title>
        <authorList>
            <person name="Yoshida S."/>
            <person name="Kim S."/>
            <person name="Wafula E.K."/>
            <person name="Tanskanen J."/>
            <person name="Kim Y.M."/>
            <person name="Honaas L."/>
            <person name="Yang Z."/>
            <person name="Spallek T."/>
            <person name="Conn C.E."/>
            <person name="Ichihashi Y."/>
            <person name="Cheong K."/>
            <person name="Cui S."/>
            <person name="Der J.P."/>
            <person name="Gundlach H."/>
            <person name="Jiao Y."/>
            <person name="Hori C."/>
            <person name="Ishida J.K."/>
            <person name="Kasahara H."/>
            <person name="Kiba T."/>
            <person name="Kim M.S."/>
            <person name="Koo N."/>
            <person name="Laohavisit A."/>
            <person name="Lee Y.H."/>
            <person name="Lumba S."/>
            <person name="McCourt P."/>
            <person name="Mortimer J.C."/>
            <person name="Mutuku J.M."/>
            <person name="Nomura T."/>
            <person name="Sasaki-Sekimoto Y."/>
            <person name="Seto Y."/>
            <person name="Wang Y."/>
            <person name="Wakatake T."/>
            <person name="Sakakibara H."/>
            <person name="Demura T."/>
            <person name="Yamaguchi S."/>
            <person name="Yoneyama K."/>
            <person name="Manabe R.I."/>
            <person name="Nelson D.C."/>
            <person name="Schulman A.H."/>
            <person name="Timko M.P."/>
            <person name="dePamphilis C.W."/>
            <person name="Choi D."/>
            <person name="Shirasu K."/>
        </authorList>
    </citation>
    <scope>NUCLEOTIDE SEQUENCE [LARGE SCALE GENOMIC DNA]</scope>
    <source>
        <strain evidence="9">cv. UVA1</strain>
    </source>
</reference>
<evidence type="ECO:0000256" key="6">
    <source>
        <dbReference type="SAM" id="SignalP"/>
    </source>
</evidence>
<evidence type="ECO:0000256" key="1">
    <source>
        <dbReference type="ARBA" id="ARBA00005184"/>
    </source>
</evidence>
<keyword evidence="3" id="KW-0063">Aspartyl esterase</keyword>
<evidence type="ECO:0000259" key="7">
    <source>
        <dbReference type="Pfam" id="PF01095"/>
    </source>
</evidence>
<evidence type="ECO:0000256" key="4">
    <source>
        <dbReference type="ARBA" id="ARBA00023316"/>
    </source>
</evidence>
<dbReference type="GO" id="GO:0045490">
    <property type="term" value="P:pectin catabolic process"/>
    <property type="evidence" value="ECO:0007669"/>
    <property type="project" value="UniProtKB-UniPathway"/>
</dbReference>
<evidence type="ECO:0000256" key="3">
    <source>
        <dbReference type="ARBA" id="ARBA00023085"/>
    </source>
</evidence>
<evidence type="ECO:0000256" key="2">
    <source>
        <dbReference type="ARBA" id="ARBA00022801"/>
    </source>
</evidence>
<feature type="signal peptide" evidence="6">
    <location>
        <begin position="1"/>
        <end position="21"/>
    </location>
</feature>
<dbReference type="PANTHER" id="PTHR31707">
    <property type="entry name" value="PECTINESTERASE"/>
    <property type="match status" value="1"/>
</dbReference>
<dbReference type="UniPathway" id="UPA00545">
    <property type="reaction ID" value="UER00823"/>
</dbReference>
<comment type="pathway">
    <text evidence="1">Glycan metabolism; pectin degradation; 2-dehydro-3-deoxy-D-gluconate from pectin: step 1/5.</text>
</comment>
<keyword evidence="9" id="KW-1185">Reference proteome</keyword>
<evidence type="ECO:0000313" key="9">
    <source>
        <dbReference type="Proteomes" id="UP000325081"/>
    </source>
</evidence>
<accession>A0A5A7QLA7</accession>
<dbReference type="SUPFAM" id="SSF51126">
    <property type="entry name" value="Pectin lyase-like"/>
    <property type="match status" value="1"/>
</dbReference>
<keyword evidence="4" id="KW-0961">Cell wall biogenesis/degradation</keyword>
<feature type="domain" description="Pectinesterase catalytic" evidence="7">
    <location>
        <begin position="123"/>
        <end position="232"/>
    </location>
</feature>
<comment type="caution">
    <text evidence="8">The sequence shown here is derived from an EMBL/GenBank/DDBJ whole genome shotgun (WGS) entry which is preliminary data.</text>
</comment>
<feature type="chain" id="PRO_5023058861" evidence="6">
    <location>
        <begin position="22"/>
        <end position="247"/>
    </location>
</feature>
<name>A0A5A7QLA7_STRAF</name>
<dbReference type="OrthoDB" id="2019149at2759"/>
<dbReference type="Proteomes" id="UP000325081">
    <property type="component" value="Unassembled WGS sequence"/>
</dbReference>
<evidence type="ECO:0000313" key="8">
    <source>
        <dbReference type="EMBL" id="GER45880.1"/>
    </source>
</evidence>
<dbReference type="InterPro" id="IPR000070">
    <property type="entry name" value="Pectinesterase_cat"/>
</dbReference>
<dbReference type="Pfam" id="PF01095">
    <property type="entry name" value="Pectinesterase"/>
    <property type="match status" value="1"/>
</dbReference>
<sequence>MAAKIVFVFLTMLLILVIVQSKLVSLEPTSRASSQQMDGYPTWFKLADEKLVASGGGEIKPNVVVAKDGSGHFETINGRWRHTHPTTKEANEADGFLARGITIKNEAGPEGRQAIAFRSSGDSKGLVLQNCTIVPDDFLRPFRFLVRTYLGRPWSRTARTVVMQSYLDDFIDPQGWTVWEGNANHKTCEFFEFSNHGPGAKIDRRNKTLFPKFRVLPTSEAINYTVDRFFEGGSWLTQTGIPYNPGL</sequence>
<dbReference type="AlphaFoldDB" id="A0A5A7QLA7"/>
<dbReference type="GO" id="GO:0030599">
    <property type="term" value="F:pectinesterase activity"/>
    <property type="evidence" value="ECO:0007669"/>
    <property type="project" value="UniProtKB-EC"/>
</dbReference>
<proteinExistence type="predicted"/>
<comment type="catalytic activity">
    <reaction evidence="5">
        <text>[(1-&gt;4)-alpha-D-galacturonosyl methyl ester](n) + n H2O = [(1-&gt;4)-alpha-D-galacturonosyl](n) + n methanol + n H(+)</text>
        <dbReference type="Rhea" id="RHEA:22380"/>
        <dbReference type="Rhea" id="RHEA-COMP:14570"/>
        <dbReference type="Rhea" id="RHEA-COMP:14573"/>
        <dbReference type="ChEBI" id="CHEBI:15377"/>
        <dbReference type="ChEBI" id="CHEBI:15378"/>
        <dbReference type="ChEBI" id="CHEBI:17790"/>
        <dbReference type="ChEBI" id="CHEBI:140522"/>
        <dbReference type="ChEBI" id="CHEBI:140523"/>
        <dbReference type="EC" id="3.1.1.11"/>
    </reaction>
</comment>
<dbReference type="GO" id="GO:0042545">
    <property type="term" value="P:cell wall modification"/>
    <property type="evidence" value="ECO:0007669"/>
    <property type="project" value="InterPro"/>
</dbReference>
<keyword evidence="6" id="KW-0732">Signal</keyword>
<dbReference type="InterPro" id="IPR011050">
    <property type="entry name" value="Pectin_lyase_fold/virulence"/>
</dbReference>
<dbReference type="Gene3D" id="2.160.20.10">
    <property type="entry name" value="Single-stranded right-handed beta-helix, Pectin lyase-like"/>
    <property type="match status" value="1"/>
</dbReference>
<dbReference type="EMBL" id="BKCP01007371">
    <property type="protein sequence ID" value="GER45880.1"/>
    <property type="molecule type" value="Genomic_DNA"/>
</dbReference>